<dbReference type="Pfam" id="PF00083">
    <property type="entry name" value="Sugar_tr"/>
    <property type="match status" value="1"/>
</dbReference>
<dbReference type="InterPro" id="IPR036259">
    <property type="entry name" value="MFS_trans_sf"/>
</dbReference>
<dbReference type="Proteomes" id="UP000678499">
    <property type="component" value="Unassembled WGS sequence"/>
</dbReference>
<protein>
    <submittedName>
        <fullName evidence="6">Uncharacterized protein</fullName>
    </submittedName>
</protein>
<feature type="transmembrane region" description="Helical" evidence="5">
    <location>
        <begin position="125"/>
        <end position="142"/>
    </location>
</feature>
<feature type="transmembrane region" description="Helical" evidence="5">
    <location>
        <begin position="7"/>
        <end position="24"/>
    </location>
</feature>
<proteinExistence type="predicted"/>
<keyword evidence="2 5" id="KW-0812">Transmembrane</keyword>
<dbReference type="EMBL" id="CAJPEX010002272">
    <property type="protein sequence ID" value="CAG0920762.1"/>
    <property type="molecule type" value="Genomic_DNA"/>
</dbReference>
<dbReference type="AlphaFoldDB" id="A0A7R9BV94"/>
<reference evidence="6" key="1">
    <citation type="submission" date="2020-11" db="EMBL/GenBank/DDBJ databases">
        <authorList>
            <person name="Tran Van P."/>
        </authorList>
    </citation>
    <scope>NUCLEOTIDE SEQUENCE</scope>
</reference>
<dbReference type="Gene3D" id="1.20.1250.20">
    <property type="entry name" value="MFS general substrate transporter like domains"/>
    <property type="match status" value="1"/>
</dbReference>
<organism evidence="6">
    <name type="scientific">Notodromas monacha</name>
    <dbReference type="NCBI Taxonomy" id="399045"/>
    <lineage>
        <taxon>Eukaryota</taxon>
        <taxon>Metazoa</taxon>
        <taxon>Ecdysozoa</taxon>
        <taxon>Arthropoda</taxon>
        <taxon>Crustacea</taxon>
        <taxon>Oligostraca</taxon>
        <taxon>Ostracoda</taxon>
        <taxon>Podocopa</taxon>
        <taxon>Podocopida</taxon>
        <taxon>Cypridocopina</taxon>
        <taxon>Cypridoidea</taxon>
        <taxon>Cyprididae</taxon>
        <taxon>Notodromas</taxon>
    </lineage>
</organism>
<evidence type="ECO:0000256" key="1">
    <source>
        <dbReference type="ARBA" id="ARBA00004141"/>
    </source>
</evidence>
<dbReference type="OrthoDB" id="6382114at2759"/>
<evidence type="ECO:0000256" key="5">
    <source>
        <dbReference type="SAM" id="Phobius"/>
    </source>
</evidence>
<dbReference type="EMBL" id="OA884309">
    <property type="protein sequence ID" value="CAD7280610.1"/>
    <property type="molecule type" value="Genomic_DNA"/>
</dbReference>
<evidence type="ECO:0000313" key="7">
    <source>
        <dbReference type="Proteomes" id="UP000678499"/>
    </source>
</evidence>
<feature type="transmembrane region" description="Helical" evidence="5">
    <location>
        <begin position="154"/>
        <end position="174"/>
    </location>
</feature>
<evidence type="ECO:0000256" key="4">
    <source>
        <dbReference type="ARBA" id="ARBA00023136"/>
    </source>
</evidence>
<dbReference type="GO" id="GO:0016020">
    <property type="term" value="C:membrane"/>
    <property type="evidence" value="ECO:0007669"/>
    <property type="project" value="UniProtKB-SubCell"/>
</dbReference>
<keyword evidence="7" id="KW-1185">Reference proteome</keyword>
<gene>
    <name evidence="6" type="ORF">NMOB1V02_LOCUS8268</name>
</gene>
<evidence type="ECO:0000256" key="3">
    <source>
        <dbReference type="ARBA" id="ARBA00022989"/>
    </source>
</evidence>
<accession>A0A7R9BV94</accession>
<dbReference type="GO" id="GO:0022857">
    <property type="term" value="F:transmembrane transporter activity"/>
    <property type="evidence" value="ECO:0007669"/>
    <property type="project" value="InterPro"/>
</dbReference>
<feature type="transmembrane region" description="Helical" evidence="5">
    <location>
        <begin position="30"/>
        <end position="48"/>
    </location>
</feature>
<evidence type="ECO:0000313" key="6">
    <source>
        <dbReference type="EMBL" id="CAD7280610.1"/>
    </source>
</evidence>
<evidence type="ECO:0000256" key="2">
    <source>
        <dbReference type="ARBA" id="ARBA00022692"/>
    </source>
</evidence>
<dbReference type="PANTHER" id="PTHR24064">
    <property type="entry name" value="SOLUTE CARRIER FAMILY 22 MEMBER"/>
    <property type="match status" value="1"/>
</dbReference>
<sequence length="315" mass="34714">MFSVLQCSFFTLGMCILSGLAYAFPAWKHIAYTSSSVLVPLLVIMWFAPESPRWNLLNDRLEETYDLFLNILGDSPAKMKMAQVFVKRLEAVQKSELKEYRLETGSGLRESIRKVFQTKQMRNKMLLMTYEWATAQTVYIGLGYYGPGIHENPYLAFFLSSAVEFLCFPVAYWYMHRVGRRPAYALSTGTSAALMAVFLVAKLSIAAAFLITIPYAGELYPTELRAFGFSVGSVLGGLVCSPAPLVVYLGASNLALPLIIFGCLAVAGGILSLLLPETLGKAMPQTVQEADENKLIPFSSAFSPQGIKSLFTVKA</sequence>
<dbReference type="SUPFAM" id="SSF103473">
    <property type="entry name" value="MFS general substrate transporter"/>
    <property type="match status" value="1"/>
</dbReference>
<feature type="transmembrane region" description="Helical" evidence="5">
    <location>
        <begin position="254"/>
        <end position="275"/>
    </location>
</feature>
<keyword evidence="4 5" id="KW-0472">Membrane</keyword>
<feature type="transmembrane region" description="Helical" evidence="5">
    <location>
        <begin position="227"/>
        <end position="247"/>
    </location>
</feature>
<feature type="transmembrane region" description="Helical" evidence="5">
    <location>
        <begin position="194"/>
        <end position="215"/>
    </location>
</feature>
<comment type="subcellular location">
    <subcellularLocation>
        <location evidence="1">Membrane</location>
        <topology evidence="1">Multi-pass membrane protein</topology>
    </subcellularLocation>
</comment>
<dbReference type="InterPro" id="IPR005828">
    <property type="entry name" value="MFS_sugar_transport-like"/>
</dbReference>
<name>A0A7R9BV94_9CRUS</name>
<keyword evidence="3 5" id="KW-1133">Transmembrane helix</keyword>